<proteinExistence type="predicted"/>
<keyword evidence="1" id="KW-0812">Transmembrane</keyword>
<dbReference type="Proteomes" id="UP000199306">
    <property type="component" value="Unassembled WGS sequence"/>
</dbReference>
<feature type="transmembrane region" description="Helical" evidence="1">
    <location>
        <begin position="125"/>
        <end position="144"/>
    </location>
</feature>
<sequence length="147" mass="16879">MCLNDGAEAEEKDLVVLSFLNQKSKLAFYENNNETWITDTAGLVERYIGKETACYNLIKNFSFSIQPENPQFVDEVYLKGIVDRQNQASHMIDIFIDFIGQNGILKTDSEQRTLSPEKASPQKHWPFILILMIAIFSLCIWIGFTYS</sequence>
<keyword evidence="3" id="KW-1185">Reference proteome</keyword>
<organism evidence="2 3">
    <name type="scientific">Pseudarcicella hirudinis</name>
    <dbReference type="NCBI Taxonomy" id="1079859"/>
    <lineage>
        <taxon>Bacteria</taxon>
        <taxon>Pseudomonadati</taxon>
        <taxon>Bacteroidota</taxon>
        <taxon>Cytophagia</taxon>
        <taxon>Cytophagales</taxon>
        <taxon>Flectobacillaceae</taxon>
        <taxon>Pseudarcicella</taxon>
    </lineage>
</organism>
<dbReference type="AlphaFoldDB" id="A0A1I5LYG9"/>
<evidence type="ECO:0000313" key="2">
    <source>
        <dbReference type="EMBL" id="SFP02398.1"/>
    </source>
</evidence>
<name>A0A1I5LYG9_9BACT</name>
<evidence type="ECO:0000313" key="3">
    <source>
        <dbReference type="Proteomes" id="UP000199306"/>
    </source>
</evidence>
<accession>A0A1I5LYG9</accession>
<gene>
    <name evidence="2" type="ORF">SAMN04515674_10125</name>
</gene>
<dbReference type="RefSeq" id="WP_377080528.1">
    <property type="nucleotide sequence ID" value="NZ_JBHLXN010000001.1"/>
</dbReference>
<keyword evidence="1" id="KW-0472">Membrane</keyword>
<dbReference type="EMBL" id="FOXH01000001">
    <property type="protein sequence ID" value="SFP02398.1"/>
    <property type="molecule type" value="Genomic_DNA"/>
</dbReference>
<evidence type="ECO:0000256" key="1">
    <source>
        <dbReference type="SAM" id="Phobius"/>
    </source>
</evidence>
<protein>
    <submittedName>
        <fullName evidence="2">Uncharacterized protein</fullName>
    </submittedName>
</protein>
<reference evidence="2 3" key="1">
    <citation type="submission" date="2016-10" db="EMBL/GenBank/DDBJ databases">
        <authorList>
            <person name="de Groot N.N."/>
        </authorList>
    </citation>
    <scope>NUCLEOTIDE SEQUENCE [LARGE SCALE GENOMIC DNA]</scope>
    <source>
        <strain evidence="3">E92,LMG 26720,CCM 7988</strain>
    </source>
</reference>
<keyword evidence="1" id="KW-1133">Transmembrane helix</keyword>